<keyword evidence="2" id="KW-0285">Flavoprotein</keyword>
<dbReference type="Gene3D" id="3.30.390.30">
    <property type="match status" value="1"/>
</dbReference>
<evidence type="ECO:0000256" key="5">
    <source>
        <dbReference type="PIRSR" id="PIRSR000350-4"/>
    </source>
</evidence>
<proteinExistence type="inferred from homology"/>
<keyword evidence="4" id="KW-0520">NAD</keyword>
<dbReference type="InterPro" id="IPR001100">
    <property type="entry name" value="Pyr_nuc-diS_OxRdtase"/>
</dbReference>
<evidence type="ECO:0000313" key="8">
    <source>
        <dbReference type="EMBL" id="RCW40936.1"/>
    </source>
</evidence>
<feature type="domain" description="FAD/NAD(P)-binding" evidence="7">
    <location>
        <begin position="6"/>
        <end position="313"/>
    </location>
</feature>
<evidence type="ECO:0000256" key="1">
    <source>
        <dbReference type="ARBA" id="ARBA00007532"/>
    </source>
</evidence>
<dbReference type="InterPro" id="IPR016156">
    <property type="entry name" value="FAD/NAD-linked_Rdtase_dimer_sf"/>
</dbReference>
<dbReference type="Proteomes" id="UP000253495">
    <property type="component" value="Unassembled WGS sequence"/>
</dbReference>
<feature type="binding site" evidence="4">
    <location>
        <position position="259"/>
    </location>
    <ligand>
        <name>NAD(+)</name>
        <dbReference type="ChEBI" id="CHEBI:57540"/>
    </ligand>
</feature>
<keyword evidence="4" id="KW-0547">Nucleotide-binding</keyword>
<dbReference type="SUPFAM" id="SSF55424">
    <property type="entry name" value="FAD/NAD-linked reductases, dimerisation (C-terminal) domain"/>
    <property type="match status" value="1"/>
</dbReference>
<organism evidence="8 9">
    <name type="scientific">Halopolyspora algeriensis</name>
    <dbReference type="NCBI Taxonomy" id="1500506"/>
    <lineage>
        <taxon>Bacteria</taxon>
        <taxon>Bacillati</taxon>
        <taxon>Actinomycetota</taxon>
        <taxon>Actinomycetes</taxon>
        <taxon>Actinomycetes incertae sedis</taxon>
        <taxon>Halopolyspora</taxon>
    </lineage>
</organism>
<reference evidence="8 9" key="1">
    <citation type="submission" date="2018-07" db="EMBL/GenBank/DDBJ databases">
        <title>Genomic Encyclopedia of Type Strains, Phase III (KMG-III): the genomes of soil and plant-associated and newly described type strains.</title>
        <authorList>
            <person name="Whitman W."/>
        </authorList>
    </citation>
    <scope>NUCLEOTIDE SEQUENCE [LARGE SCALE GENOMIC DNA]</scope>
    <source>
        <strain evidence="8 9">CECT 8575</strain>
    </source>
</reference>
<dbReference type="Pfam" id="PF07992">
    <property type="entry name" value="Pyr_redox_2"/>
    <property type="match status" value="1"/>
</dbReference>
<sequence length="448" mass="48306">MSEGFDAIVIGMGPGGEVVASRLLDAGRRVAVIERELIGGECGYWACIPSKTLLRPTEARGEADRAAGLQQPALDWVGVRGHRDTMIRHLDDSQQVESYRARGARVVQGPARLAGPGQVEVNGQQLRAEHVILATGSETASPPIEGLGDVTVWTNREATTLHEIPERAVLIGGSAVGIELGHFLARMGTAVTIVQRGPRLLGREEPRVGELVAAHLADEGIDIRTDTQARRTYRDGTDTVVELDDGAAVRTDVIVLAAGRRARLDGLGLDSVGITGDHSGVDVDERCRVTDGLWAVGDLTGVSLFTHLAQYQGRVVADNILGHDRITNYTAIPRVVFTDPEIAAVGLTTAQARERGIDVATTELDLTQVLARPWTYETDPRGTLGLLADRRRQVLIGAWAVAPLAEEWIHQAALAIRARIPLETLLDTIPQFPTYSEAYLKALETLQV</sequence>
<feature type="binding site" evidence="4">
    <location>
        <begin position="172"/>
        <end position="179"/>
    </location>
    <ligand>
        <name>NAD(+)</name>
        <dbReference type="ChEBI" id="CHEBI:57540"/>
    </ligand>
</feature>
<dbReference type="SUPFAM" id="SSF51905">
    <property type="entry name" value="FAD/NAD(P)-binding domain"/>
    <property type="match status" value="1"/>
</dbReference>
<evidence type="ECO:0000259" key="6">
    <source>
        <dbReference type="Pfam" id="PF02852"/>
    </source>
</evidence>
<feature type="domain" description="Pyridine nucleotide-disulphide oxidoreductase dimerisation" evidence="6">
    <location>
        <begin position="332"/>
        <end position="441"/>
    </location>
</feature>
<dbReference type="Gene3D" id="3.50.50.60">
    <property type="entry name" value="FAD/NAD(P)-binding domain"/>
    <property type="match status" value="2"/>
</dbReference>
<evidence type="ECO:0000256" key="4">
    <source>
        <dbReference type="PIRSR" id="PIRSR000350-3"/>
    </source>
</evidence>
<dbReference type="RefSeq" id="WP_114453759.1">
    <property type="nucleotide sequence ID" value="NZ_QPJC01000009.1"/>
</dbReference>
<dbReference type="AlphaFoldDB" id="A0A368VHP4"/>
<dbReference type="InterPro" id="IPR004099">
    <property type="entry name" value="Pyr_nucl-diS_OxRdtase_dimer"/>
</dbReference>
<evidence type="ECO:0000256" key="3">
    <source>
        <dbReference type="ARBA" id="ARBA00022827"/>
    </source>
</evidence>
<dbReference type="EMBL" id="QPJC01000009">
    <property type="protein sequence ID" value="RCW40936.1"/>
    <property type="molecule type" value="Genomic_DNA"/>
</dbReference>
<name>A0A368VHP4_9ACTN</name>
<comment type="cofactor">
    <cofactor evidence="4">
        <name>FAD</name>
        <dbReference type="ChEBI" id="CHEBI:57692"/>
    </cofactor>
    <text evidence="4">Binds 1 FAD per subunit.</text>
</comment>
<dbReference type="GO" id="GO:0050660">
    <property type="term" value="F:flavin adenine dinucleotide binding"/>
    <property type="evidence" value="ECO:0007669"/>
    <property type="project" value="TreeGrafter"/>
</dbReference>
<accession>A0A368VHP4</accession>
<dbReference type="InterPro" id="IPR036188">
    <property type="entry name" value="FAD/NAD-bd_sf"/>
</dbReference>
<dbReference type="InterPro" id="IPR023753">
    <property type="entry name" value="FAD/NAD-binding_dom"/>
</dbReference>
<feature type="binding site" evidence="4">
    <location>
        <begin position="135"/>
        <end position="137"/>
    </location>
    <ligand>
        <name>FAD</name>
        <dbReference type="ChEBI" id="CHEBI:57692"/>
    </ligand>
</feature>
<comment type="caution">
    <text evidence="8">The sequence shown here is derived from an EMBL/GenBank/DDBJ whole genome shotgun (WGS) entry which is preliminary data.</text>
</comment>
<dbReference type="GO" id="GO:0003955">
    <property type="term" value="F:NAD(P)H dehydrogenase (quinone) activity"/>
    <property type="evidence" value="ECO:0007669"/>
    <property type="project" value="TreeGrafter"/>
</dbReference>
<gene>
    <name evidence="8" type="ORF">DFQ14_10913</name>
</gene>
<evidence type="ECO:0000259" key="7">
    <source>
        <dbReference type="Pfam" id="PF07992"/>
    </source>
</evidence>
<dbReference type="PANTHER" id="PTHR43014">
    <property type="entry name" value="MERCURIC REDUCTASE"/>
    <property type="match status" value="1"/>
</dbReference>
<keyword evidence="3 4" id="KW-0274">FAD</keyword>
<dbReference type="PIRSF" id="PIRSF000350">
    <property type="entry name" value="Mercury_reductase_MerA"/>
    <property type="match status" value="1"/>
</dbReference>
<evidence type="ECO:0000313" key="9">
    <source>
        <dbReference type="Proteomes" id="UP000253495"/>
    </source>
</evidence>
<dbReference type="PRINTS" id="PR00411">
    <property type="entry name" value="PNDRDTASEI"/>
</dbReference>
<keyword evidence="9" id="KW-1185">Reference proteome</keyword>
<comment type="similarity">
    <text evidence="1">Belongs to the class-I pyridine nucleotide-disulfide oxidoreductase family.</text>
</comment>
<feature type="disulfide bond" description="Redox-active" evidence="5">
    <location>
        <begin position="42"/>
        <end position="47"/>
    </location>
</feature>
<feature type="binding site" evidence="4">
    <location>
        <position position="298"/>
    </location>
    <ligand>
        <name>FAD</name>
        <dbReference type="ChEBI" id="CHEBI:57692"/>
    </ligand>
</feature>
<evidence type="ECO:0000256" key="2">
    <source>
        <dbReference type="ARBA" id="ARBA00022630"/>
    </source>
</evidence>
<dbReference type="Pfam" id="PF02852">
    <property type="entry name" value="Pyr_redox_dim"/>
    <property type="match status" value="1"/>
</dbReference>
<protein>
    <submittedName>
        <fullName evidence="8">Dihydrolipoamide dehydrogenase</fullName>
    </submittedName>
</protein>
<feature type="binding site" evidence="4">
    <location>
        <position position="51"/>
    </location>
    <ligand>
        <name>FAD</name>
        <dbReference type="ChEBI" id="CHEBI:57692"/>
    </ligand>
</feature>
<dbReference type="PANTHER" id="PTHR43014:SF2">
    <property type="entry name" value="MERCURIC REDUCTASE"/>
    <property type="match status" value="1"/>
</dbReference>
<dbReference type="OrthoDB" id="3435382at2"/>
<dbReference type="PRINTS" id="PR00368">
    <property type="entry name" value="FADPNR"/>
</dbReference>